<proteinExistence type="predicted"/>
<dbReference type="Proteomes" id="UP000286746">
    <property type="component" value="Unassembled WGS sequence"/>
</dbReference>
<keyword evidence="3" id="KW-1185">Reference proteome</keyword>
<sequence>MHGPAAYRDRRWTAELRTTACGTAGVLCLMLGVDLACRTLDPLRAACWTALTVVLFAALFPARVTAGAGWIAVRGLLRERRVRTDLLVLVHRSDGMAPRLVLRDAVGDRVELDPKILTADPALWHLLDTGARLSRERGLLRSGSEVLRVLGERVDRDGARKVFEVSGLE</sequence>
<feature type="transmembrane region" description="Helical" evidence="1">
    <location>
        <begin position="48"/>
        <end position="73"/>
    </location>
</feature>
<name>A0A401W9G4_STREY</name>
<keyword evidence="1" id="KW-0812">Transmembrane</keyword>
<keyword evidence="1" id="KW-1133">Transmembrane helix</keyword>
<dbReference type="EMBL" id="BHZD01000001">
    <property type="protein sequence ID" value="GCD45948.1"/>
    <property type="molecule type" value="Genomic_DNA"/>
</dbReference>
<evidence type="ECO:0000256" key="1">
    <source>
        <dbReference type="SAM" id="Phobius"/>
    </source>
</evidence>
<keyword evidence="1" id="KW-0472">Membrane</keyword>
<accession>A0A401W9G4</accession>
<organism evidence="2 3">
    <name type="scientific">Streptomyces paromomycinus</name>
    <name type="common">Streptomyces rimosus subsp. paromomycinus</name>
    <dbReference type="NCBI Taxonomy" id="92743"/>
    <lineage>
        <taxon>Bacteria</taxon>
        <taxon>Bacillati</taxon>
        <taxon>Actinomycetota</taxon>
        <taxon>Actinomycetes</taxon>
        <taxon>Kitasatosporales</taxon>
        <taxon>Streptomycetaceae</taxon>
        <taxon>Streptomyces</taxon>
    </lineage>
</organism>
<gene>
    <name evidence="2" type="ORF">GKJPGBOP_05691</name>
</gene>
<dbReference type="AlphaFoldDB" id="A0A401W9G4"/>
<protein>
    <submittedName>
        <fullName evidence="2">Uncharacterized protein</fullName>
    </submittedName>
</protein>
<reference evidence="2 3" key="1">
    <citation type="submission" date="2018-11" db="EMBL/GenBank/DDBJ databases">
        <title>Whole genome sequence of Streptomyces paromomycinus NBRC 15454(T).</title>
        <authorList>
            <person name="Komaki H."/>
            <person name="Tamura T."/>
        </authorList>
    </citation>
    <scope>NUCLEOTIDE SEQUENCE [LARGE SCALE GENOMIC DNA]</scope>
    <source>
        <strain evidence="2 3">NBRC 15454</strain>
    </source>
</reference>
<evidence type="ECO:0000313" key="3">
    <source>
        <dbReference type="Proteomes" id="UP000286746"/>
    </source>
</evidence>
<feature type="transmembrane region" description="Helical" evidence="1">
    <location>
        <begin position="16"/>
        <end position="36"/>
    </location>
</feature>
<comment type="caution">
    <text evidence="2">The sequence shown here is derived from an EMBL/GenBank/DDBJ whole genome shotgun (WGS) entry which is preliminary data.</text>
</comment>
<evidence type="ECO:0000313" key="2">
    <source>
        <dbReference type="EMBL" id="GCD45948.1"/>
    </source>
</evidence>